<evidence type="ECO:0000313" key="3">
    <source>
        <dbReference type="Proteomes" id="UP000194127"/>
    </source>
</evidence>
<dbReference type="OrthoDB" id="2758165at2759"/>
<accession>A0A1X6N638</accession>
<evidence type="ECO:0000256" key="1">
    <source>
        <dbReference type="SAM" id="MobiDB-lite"/>
    </source>
</evidence>
<dbReference type="RefSeq" id="XP_024340750.1">
    <property type="nucleotide sequence ID" value="XM_024487998.1"/>
</dbReference>
<gene>
    <name evidence="2" type="ORF">POSPLADRAFT_1168120</name>
</gene>
<organism evidence="2 3">
    <name type="scientific">Postia placenta MAD-698-R-SB12</name>
    <dbReference type="NCBI Taxonomy" id="670580"/>
    <lineage>
        <taxon>Eukaryota</taxon>
        <taxon>Fungi</taxon>
        <taxon>Dikarya</taxon>
        <taxon>Basidiomycota</taxon>
        <taxon>Agaricomycotina</taxon>
        <taxon>Agaricomycetes</taxon>
        <taxon>Polyporales</taxon>
        <taxon>Adustoporiaceae</taxon>
        <taxon>Rhodonia</taxon>
    </lineage>
</organism>
<dbReference type="EMBL" id="KZ110594">
    <property type="protein sequence ID" value="OSX63956.1"/>
    <property type="molecule type" value="Genomic_DNA"/>
</dbReference>
<reference evidence="2 3" key="1">
    <citation type="submission" date="2017-04" db="EMBL/GenBank/DDBJ databases">
        <title>Genome Sequence of the Model Brown-Rot Fungus Postia placenta SB12.</title>
        <authorList>
            <consortium name="DOE Joint Genome Institute"/>
            <person name="Gaskell J."/>
            <person name="Kersten P."/>
            <person name="Larrondo L.F."/>
            <person name="Canessa P."/>
            <person name="Martinez D."/>
            <person name="Hibbett D."/>
            <person name="Schmoll M."/>
            <person name="Kubicek C.P."/>
            <person name="Martinez A.T."/>
            <person name="Yadav J."/>
            <person name="Master E."/>
            <person name="Magnuson J.K."/>
            <person name="James T."/>
            <person name="Yaver D."/>
            <person name="Berka R."/>
            <person name="Labutti K."/>
            <person name="Lipzen A."/>
            <person name="Aerts A."/>
            <person name="Barry K."/>
            <person name="Henrissat B."/>
            <person name="Blanchette R."/>
            <person name="Grigoriev I."/>
            <person name="Cullen D."/>
        </authorList>
    </citation>
    <scope>NUCLEOTIDE SEQUENCE [LARGE SCALE GENOMIC DNA]</scope>
    <source>
        <strain evidence="2 3">MAD-698-R-SB12</strain>
    </source>
</reference>
<keyword evidence="3" id="KW-1185">Reference proteome</keyword>
<proteinExistence type="predicted"/>
<dbReference type="AlphaFoldDB" id="A0A1X6N638"/>
<dbReference type="Proteomes" id="UP000194127">
    <property type="component" value="Unassembled WGS sequence"/>
</dbReference>
<dbReference type="GeneID" id="36332947"/>
<feature type="compositionally biased region" description="Low complexity" evidence="1">
    <location>
        <begin position="755"/>
        <end position="802"/>
    </location>
</feature>
<name>A0A1X6N638_9APHY</name>
<feature type="region of interest" description="Disordered" evidence="1">
    <location>
        <begin position="732"/>
        <end position="803"/>
    </location>
</feature>
<protein>
    <submittedName>
        <fullName evidence="2">Uncharacterized protein</fullName>
    </submittedName>
</protein>
<evidence type="ECO:0000313" key="2">
    <source>
        <dbReference type="EMBL" id="OSX63956.1"/>
    </source>
</evidence>
<sequence>MSPYDTYLGEVYRDVVHHNALDANDTNPIPRKVKEYAHLLEDAFELPQWVKEASGDGQNDEKLTETHLRRIFNTVLDDCASLRHVVSVDQEDGTCSPKESFVCILVRNALSITRPDLLVDEEALVALPRHWSGELSPLFRYMRTSVYAPLLVSIAAEVPLDSPTLISQDEDQDGESVLTRSMDNSHENVQKSTACSSHHGCSPANPGIIRTQQHSDSLPVYIVPDRSLSASEWLKRPSVEMVVYEQESEDDAIYEDQRGLAELDLHVLDLPRDKSLPVNAAMPILCMADDATLPIIMASALYQRQLWHVREPLIGISSERYSSCISFCLGWIEAELVDGRQLPHVHIAHMAHLPEIDLANPESMLTVAQFLLSLDDHIANIQNEVALSQTIVADGLRQQTLIRWRVDSANAAEDADSIGDPEDFLSAWLRGLEDSGLFGRKPTSAKSAPLPSHPTGLMTSNNGLPSYDVYVKPEQCSTYDNMPAVDANVAHFLEEFKWIVAFRQEKKMPTLDSLHAKKLYTGRDQSYSAKDVLCLFNEEFAESVLWSQVDRLLTGSLSTILNTCLLSLRKVEAGIPLGEASWRHDLDRFFFDFINAVIDTAGQSDGSEVKQDQVHVSLERTIALSRNIIASGNLTDLASLKDATTDFMITILNLGPKLELFPQHSTSKVKSAEAALHPNLVTLCTTWQDTLTLLDIKHRLAFSPTTARCDAIGAVRMPVNLSKAALKSYHFVRPRSGGSKPPASINRDQPDAADNDSSTSSRASTPDPAASTSDPTASTSDPTASTSNPTASKPDPAASSSALDYSQLDSAICDSRDVYQQAKQSGRANPAQADVNLVAKLDQLRFEDTPRTTSHATGDVSNTEYLDLPLIVVEYKRPSDTHTDHIQGQNQRRIYCVSAARFLEAIGIDEFPIFSVLSDGPLTVLAVTWAKDGVVRIFERHMMSFDVSSPLGAWHYATVMARIAVFWGTALAKRFALVRDAFVTGVEKDDPKLRWTHAHQVVHRPPGEAPPENASQDGS</sequence>